<sequence>MKNKRKFSSVDTVNVTETPLKNKNSKGNTKIFSKRSKFSTDSKNATVRLQEFRRGLPIWKERENLIRIVKDNATTIIMGEMGSGKSTQTPQFLLDAGLTSESSIALTQPRRVAAISLASRVAREVGTKLGHRVGYSVRFDDKSSNATVIKYLTDGMLLRELLSDPLLLNYSIVILDEAHERTLRTDILFGMVKRAQEIRGNKLKNVVETRKYIPLKVIVMSATLNSEKFAAYFNTSAILKIPGRQFPVNIHYSNVPQSDYLDAALTCTLQIHVEQPPGDILVFLPGQEDIETLEKLISEYGTNLPPDKPKIFTCLLFAALPTEQQTKVFDPSPPGTRKVILATNIAETSITISGVRYVVDTGKCKIRKFNSRIKMEILSVENISKNSADQRMGRAGREAPGSCFRLYTEEEYKRMEKDTEPEIKRCNLTSIVLFLKALGIENVLEFDYLDAPSRNLLKRALEQLFILKALDNKGKINDLGKKMAEFPIEPMFARVLIASQSMECTKEAIDIVSLLSVDSIFFSPHDQRESAMDMKKKFISPLGDLITFLNVLKSFEVHKGNSDWCRQNFINKRNMKHVTDIRKQLTQLCARMDISPVTSCGEDFEIILKCMSFGFFCQSAILQPDNSYKTILSNQNVNIHPSSTLFNKKIEVIMYTELVSINVKTIYKKCFGDTKKLADGFSAKYLDAFGLDIGSRQKPIENPLLANYVL</sequence>
<dbReference type="Gene3D" id="1.20.120.1080">
    <property type="match status" value="1"/>
</dbReference>
<dbReference type="Pfam" id="PF21010">
    <property type="entry name" value="HA2_C"/>
    <property type="match status" value="1"/>
</dbReference>
<evidence type="ECO:0000256" key="3">
    <source>
        <dbReference type="ARBA" id="ARBA00022741"/>
    </source>
</evidence>
<dbReference type="Pfam" id="PF00271">
    <property type="entry name" value="Helicase_C"/>
    <property type="match status" value="1"/>
</dbReference>
<evidence type="ECO:0000256" key="4">
    <source>
        <dbReference type="ARBA" id="ARBA00022801"/>
    </source>
</evidence>
<dbReference type="GO" id="GO:0005730">
    <property type="term" value="C:nucleolus"/>
    <property type="evidence" value="ECO:0007669"/>
    <property type="project" value="UniProtKB-ARBA"/>
</dbReference>
<dbReference type="Pfam" id="PF07717">
    <property type="entry name" value="OB_NTP_bind"/>
    <property type="match status" value="1"/>
</dbReference>
<dbReference type="CDD" id="cd18791">
    <property type="entry name" value="SF2_C_RHA"/>
    <property type="match status" value="1"/>
</dbReference>
<comment type="similarity">
    <text evidence="1">Belongs to the DEAD box helicase family. DEAH subfamily.</text>
</comment>
<protein>
    <recommendedName>
        <fullName evidence="2">RNA helicase</fullName>
        <ecNumber evidence="2">3.6.4.13</ecNumber>
    </recommendedName>
</protein>
<dbReference type="GO" id="GO:0003724">
    <property type="term" value="F:RNA helicase activity"/>
    <property type="evidence" value="ECO:0007669"/>
    <property type="project" value="UniProtKB-EC"/>
</dbReference>
<dbReference type="PANTHER" id="PTHR18934:SF118">
    <property type="entry name" value="ATP-DEPENDENT RNA HELICASE DHX33"/>
    <property type="match status" value="1"/>
</dbReference>
<feature type="domain" description="Helicase C-terminal" evidence="9">
    <location>
        <begin position="264"/>
        <end position="439"/>
    </location>
</feature>
<dbReference type="InterPro" id="IPR027417">
    <property type="entry name" value="P-loop_NTPase"/>
</dbReference>
<dbReference type="EC" id="3.6.4.13" evidence="2"/>
<evidence type="ECO:0000313" key="11">
    <source>
        <dbReference type="Proteomes" id="UP000789342"/>
    </source>
</evidence>
<dbReference type="OrthoDB" id="10253254at2759"/>
<dbReference type="SUPFAM" id="SSF52540">
    <property type="entry name" value="P-loop containing nucleoside triphosphate hydrolases"/>
    <property type="match status" value="1"/>
</dbReference>
<keyword evidence="4" id="KW-0378">Hydrolase</keyword>
<keyword evidence="3" id="KW-0547">Nucleotide-binding</keyword>
<dbReference type="InterPro" id="IPR007502">
    <property type="entry name" value="Helicase-assoc_dom"/>
</dbReference>
<comment type="caution">
    <text evidence="10">The sequence shown here is derived from an EMBL/GenBank/DDBJ whole genome shotgun (WGS) entry which is preliminary data.</text>
</comment>
<evidence type="ECO:0000259" key="8">
    <source>
        <dbReference type="PROSITE" id="PS51192"/>
    </source>
</evidence>
<dbReference type="GO" id="GO:0016787">
    <property type="term" value="F:hydrolase activity"/>
    <property type="evidence" value="ECO:0007669"/>
    <property type="project" value="UniProtKB-KW"/>
</dbReference>
<evidence type="ECO:0000256" key="1">
    <source>
        <dbReference type="ARBA" id="ARBA00008792"/>
    </source>
</evidence>
<dbReference type="PANTHER" id="PTHR18934">
    <property type="entry name" value="ATP-DEPENDENT RNA HELICASE"/>
    <property type="match status" value="1"/>
</dbReference>
<keyword evidence="11" id="KW-1185">Reference proteome</keyword>
<dbReference type="GO" id="GO:1990904">
    <property type="term" value="C:ribonucleoprotein complex"/>
    <property type="evidence" value="ECO:0007669"/>
    <property type="project" value="UniProtKB-ARBA"/>
</dbReference>
<proteinExistence type="inferred from homology"/>
<keyword evidence="6" id="KW-0067">ATP-binding</keyword>
<dbReference type="InterPro" id="IPR002464">
    <property type="entry name" value="DNA/RNA_helicase_DEAH_CS"/>
</dbReference>
<evidence type="ECO:0000259" key="9">
    <source>
        <dbReference type="PROSITE" id="PS51194"/>
    </source>
</evidence>
<dbReference type="AlphaFoldDB" id="A0A9N8V594"/>
<feature type="domain" description="Helicase ATP-binding" evidence="8">
    <location>
        <begin position="66"/>
        <end position="242"/>
    </location>
</feature>
<evidence type="ECO:0000256" key="2">
    <source>
        <dbReference type="ARBA" id="ARBA00012552"/>
    </source>
</evidence>
<dbReference type="SMART" id="SM00847">
    <property type="entry name" value="HA2"/>
    <property type="match status" value="1"/>
</dbReference>
<dbReference type="Gene3D" id="3.40.50.300">
    <property type="entry name" value="P-loop containing nucleotide triphosphate hydrolases"/>
    <property type="match status" value="2"/>
</dbReference>
<dbReference type="PROSITE" id="PS51192">
    <property type="entry name" value="HELICASE_ATP_BIND_1"/>
    <property type="match status" value="1"/>
</dbReference>
<dbReference type="Proteomes" id="UP000789342">
    <property type="component" value="Unassembled WGS sequence"/>
</dbReference>
<evidence type="ECO:0000256" key="5">
    <source>
        <dbReference type="ARBA" id="ARBA00022806"/>
    </source>
</evidence>
<dbReference type="InterPro" id="IPR048333">
    <property type="entry name" value="HA2_WH"/>
</dbReference>
<dbReference type="PROSITE" id="PS00690">
    <property type="entry name" value="DEAH_ATP_HELICASE"/>
    <property type="match status" value="1"/>
</dbReference>
<dbReference type="GO" id="GO:0005524">
    <property type="term" value="F:ATP binding"/>
    <property type="evidence" value="ECO:0007669"/>
    <property type="project" value="UniProtKB-KW"/>
</dbReference>
<dbReference type="EMBL" id="CAJVPV010000104">
    <property type="protein sequence ID" value="CAG8442817.1"/>
    <property type="molecule type" value="Genomic_DNA"/>
</dbReference>
<organism evidence="10 11">
    <name type="scientific">Acaulospora morrowiae</name>
    <dbReference type="NCBI Taxonomy" id="94023"/>
    <lineage>
        <taxon>Eukaryota</taxon>
        <taxon>Fungi</taxon>
        <taxon>Fungi incertae sedis</taxon>
        <taxon>Mucoromycota</taxon>
        <taxon>Glomeromycotina</taxon>
        <taxon>Glomeromycetes</taxon>
        <taxon>Diversisporales</taxon>
        <taxon>Acaulosporaceae</taxon>
        <taxon>Acaulospora</taxon>
    </lineage>
</organism>
<dbReference type="GO" id="GO:0045943">
    <property type="term" value="P:positive regulation of transcription by RNA polymerase I"/>
    <property type="evidence" value="ECO:0007669"/>
    <property type="project" value="TreeGrafter"/>
</dbReference>
<comment type="catalytic activity">
    <reaction evidence="7">
        <text>ATP + H2O = ADP + phosphate + H(+)</text>
        <dbReference type="Rhea" id="RHEA:13065"/>
        <dbReference type="ChEBI" id="CHEBI:15377"/>
        <dbReference type="ChEBI" id="CHEBI:15378"/>
        <dbReference type="ChEBI" id="CHEBI:30616"/>
        <dbReference type="ChEBI" id="CHEBI:43474"/>
        <dbReference type="ChEBI" id="CHEBI:456216"/>
        <dbReference type="EC" id="3.6.4.13"/>
    </reaction>
</comment>
<reference evidence="10" key="1">
    <citation type="submission" date="2021-06" db="EMBL/GenBank/DDBJ databases">
        <authorList>
            <person name="Kallberg Y."/>
            <person name="Tangrot J."/>
            <person name="Rosling A."/>
        </authorList>
    </citation>
    <scope>NUCLEOTIDE SEQUENCE</scope>
    <source>
        <strain evidence="10">CL551</strain>
    </source>
</reference>
<accession>A0A9N8V594</accession>
<name>A0A9N8V594_9GLOM</name>
<dbReference type="InterPro" id="IPR001650">
    <property type="entry name" value="Helicase_C-like"/>
</dbReference>
<keyword evidence="5" id="KW-0347">Helicase</keyword>
<gene>
    <name evidence="10" type="ORF">AMORRO_LOCUS413</name>
</gene>
<dbReference type="GO" id="GO:0003725">
    <property type="term" value="F:double-stranded RNA binding"/>
    <property type="evidence" value="ECO:0007669"/>
    <property type="project" value="TreeGrafter"/>
</dbReference>
<dbReference type="FunFam" id="3.40.50.300:FF:000578">
    <property type="entry name" value="probable ATP-dependent RNA helicase DHX35"/>
    <property type="match status" value="1"/>
</dbReference>
<dbReference type="PROSITE" id="PS51194">
    <property type="entry name" value="HELICASE_CTER"/>
    <property type="match status" value="1"/>
</dbReference>
<dbReference type="Pfam" id="PF04408">
    <property type="entry name" value="WHD_HA2"/>
    <property type="match status" value="1"/>
</dbReference>
<dbReference type="InterPro" id="IPR014001">
    <property type="entry name" value="Helicase_ATP-bd"/>
</dbReference>
<dbReference type="SMART" id="SM00490">
    <property type="entry name" value="HELICc"/>
    <property type="match status" value="1"/>
</dbReference>
<dbReference type="FunFam" id="3.40.50.300:FF:000145">
    <property type="entry name" value="probable ATP-dependent RNA helicase DHX40"/>
    <property type="match status" value="1"/>
</dbReference>
<evidence type="ECO:0000313" key="10">
    <source>
        <dbReference type="EMBL" id="CAG8442817.1"/>
    </source>
</evidence>
<dbReference type="SMART" id="SM00487">
    <property type="entry name" value="DEXDc"/>
    <property type="match status" value="1"/>
</dbReference>
<evidence type="ECO:0000256" key="6">
    <source>
        <dbReference type="ARBA" id="ARBA00022840"/>
    </source>
</evidence>
<dbReference type="InterPro" id="IPR011709">
    <property type="entry name" value="DEAD-box_helicase_OB_fold"/>
</dbReference>
<evidence type="ECO:0000256" key="7">
    <source>
        <dbReference type="ARBA" id="ARBA00047984"/>
    </source>
</evidence>